<evidence type="ECO:0000313" key="10">
    <source>
        <dbReference type="EMBL" id="CAH0548970.1"/>
    </source>
</evidence>
<evidence type="ECO:0000256" key="2">
    <source>
        <dbReference type="ARBA" id="ARBA00022946"/>
    </source>
</evidence>
<evidence type="ECO:0000256" key="5">
    <source>
        <dbReference type="ARBA" id="ARBA00023274"/>
    </source>
</evidence>
<dbReference type="GO" id="GO:1990904">
    <property type="term" value="C:ribonucleoprotein complex"/>
    <property type="evidence" value="ECO:0007669"/>
    <property type="project" value="UniProtKB-KW"/>
</dbReference>
<dbReference type="GO" id="GO:0003725">
    <property type="term" value="F:double-stranded RNA binding"/>
    <property type="evidence" value="ECO:0007669"/>
    <property type="project" value="InterPro"/>
</dbReference>
<keyword evidence="11" id="KW-1185">Reference proteome</keyword>
<dbReference type="Pfam" id="PF22892">
    <property type="entry name" value="DSRM_MRPL44"/>
    <property type="match status" value="1"/>
</dbReference>
<reference evidence="10" key="1">
    <citation type="submission" date="2021-12" db="EMBL/GenBank/DDBJ databases">
        <authorList>
            <person name="King R."/>
        </authorList>
    </citation>
    <scope>NUCLEOTIDE SEQUENCE</scope>
</reference>
<protein>
    <recommendedName>
        <fullName evidence="7">Large ribosomal subunit protein mL44</fullName>
    </recommendedName>
</protein>
<dbReference type="GO" id="GO:0006396">
    <property type="term" value="P:RNA processing"/>
    <property type="evidence" value="ECO:0007669"/>
    <property type="project" value="InterPro"/>
</dbReference>
<dbReference type="InterPro" id="IPR055189">
    <property type="entry name" value="RM44_endonuclase"/>
</dbReference>
<organism evidence="10 11">
    <name type="scientific">Brassicogethes aeneus</name>
    <name type="common">Rape pollen beetle</name>
    <name type="synonym">Meligethes aeneus</name>
    <dbReference type="NCBI Taxonomy" id="1431903"/>
    <lineage>
        <taxon>Eukaryota</taxon>
        <taxon>Metazoa</taxon>
        <taxon>Ecdysozoa</taxon>
        <taxon>Arthropoda</taxon>
        <taxon>Hexapoda</taxon>
        <taxon>Insecta</taxon>
        <taxon>Pterygota</taxon>
        <taxon>Neoptera</taxon>
        <taxon>Endopterygota</taxon>
        <taxon>Coleoptera</taxon>
        <taxon>Polyphaga</taxon>
        <taxon>Cucujiformia</taxon>
        <taxon>Nitidulidae</taxon>
        <taxon>Meligethinae</taxon>
        <taxon>Brassicogethes</taxon>
    </lineage>
</organism>
<feature type="domain" description="Large ribosomal subunit protein mL44 endonuclease" evidence="9">
    <location>
        <begin position="60"/>
        <end position="188"/>
    </location>
</feature>
<comment type="similarity">
    <text evidence="6">Belongs to the ribonuclease III family. Mitochondrion-specific ribosomal protein mL44 subfamily.</text>
</comment>
<feature type="domain" description="Large ribosomal subunit protein mL44 dsRNA binding" evidence="8">
    <location>
        <begin position="218"/>
        <end position="292"/>
    </location>
</feature>
<proteinExistence type="inferred from homology"/>
<dbReference type="SUPFAM" id="SSF69065">
    <property type="entry name" value="RNase III domain-like"/>
    <property type="match status" value="1"/>
</dbReference>
<evidence type="ECO:0000256" key="6">
    <source>
        <dbReference type="ARBA" id="ARBA00024034"/>
    </source>
</evidence>
<evidence type="ECO:0000256" key="1">
    <source>
        <dbReference type="ARBA" id="ARBA00004173"/>
    </source>
</evidence>
<keyword evidence="2" id="KW-0809">Transit peptide</keyword>
<dbReference type="InterPro" id="IPR036389">
    <property type="entry name" value="RNase_III_sf"/>
</dbReference>
<dbReference type="Pfam" id="PF22935">
    <property type="entry name" value="RM44_endonuclase"/>
    <property type="match status" value="1"/>
</dbReference>
<evidence type="ECO:0000259" key="9">
    <source>
        <dbReference type="Pfam" id="PF22935"/>
    </source>
</evidence>
<keyword evidence="5" id="KW-0687">Ribonucleoprotein</keyword>
<dbReference type="CDD" id="cd19874">
    <property type="entry name" value="DSRM_MRPL44"/>
    <property type="match status" value="1"/>
</dbReference>
<gene>
    <name evidence="10" type="ORF">MELIAE_LOCUS2298</name>
</gene>
<name>A0A9P0AUW7_BRAAE</name>
<keyword evidence="4" id="KW-0496">Mitochondrion</keyword>
<dbReference type="GO" id="GO:0004525">
    <property type="term" value="F:ribonuclease III activity"/>
    <property type="evidence" value="ECO:0007669"/>
    <property type="project" value="InterPro"/>
</dbReference>
<evidence type="ECO:0000256" key="3">
    <source>
        <dbReference type="ARBA" id="ARBA00022980"/>
    </source>
</evidence>
<dbReference type="Gene3D" id="3.30.160.20">
    <property type="match status" value="1"/>
</dbReference>
<dbReference type="InterPro" id="IPR044444">
    <property type="entry name" value="Ribosomal_mL44_DSRM_metazoa"/>
</dbReference>
<evidence type="ECO:0000256" key="4">
    <source>
        <dbReference type="ARBA" id="ARBA00023128"/>
    </source>
</evidence>
<sequence>MSLCRQSALLLTKCIASQLNVTGQRNIKRWVAPTLRVIAKRREKIGPEPLKPRSTYLEWNYEAEIFAFGNRLGEKFDRSLLLRALTQREYANLKEIEAQKEGNVAVKNEHNHELIAEGFKIISDVIYNEYKNHYPEEIVNAVHKFLTTDEMLGLVGKHIGLSDIILTNEFPVETHTLSKTFKAVVAALKLSQDTQRAELFVKDILLCQMNGKDVYDIWNPERPFEYLTDLLKQKGISDIEPRLCNESAKNTILASYQVGLYNNKKLLGLGWGESIAIAKDTAAIDAIQRIYGNYMQK</sequence>
<dbReference type="Proteomes" id="UP001154078">
    <property type="component" value="Chromosome 10"/>
</dbReference>
<dbReference type="GO" id="GO:0005840">
    <property type="term" value="C:ribosome"/>
    <property type="evidence" value="ECO:0007669"/>
    <property type="project" value="UniProtKB-KW"/>
</dbReference>
<dbReference type="FunFam" id="3.30.160.20:FF:000037">
    <property type="entry name" value="39S ribosomal protein L44, mitochondrial"/>
    <property type="match status" value="1"/>
</dbReference>
<evidence type="ECO:0000259" key="8">
    <source>
        <dbReference type="Pfam" id="PF22892"/>
    </source>
</evidence>
<dbReference type="EMBL" id="OV121141">
    <property type="protein sequence ID" value="CAH0548970.1"/>
    <property type="molecule type" value="Genomic_DNA"/>
</dbReference>
<evidence type="ECO:0000313" key="11">
    <source>
        <dbReference type="Proteomes" id="UP001154078"/>
    </source>
</evidence>
<accession>A0A9P0AUW7</accession>
<dbReference type="OrthoDB" id="444135at2759"/>
<comment type="subcellular location">
    <subcellularLocation>
        <location evidence="1">Mitochondrion</location>
    </subcellularLocation>
</comment>
<dbReference type="Gene3D" id="1.10.1520.10">
    <property type="entry name" value="Ribonuclease III domain"/>
    <property type="match status" value="1"/>
</dbReference>
<dbReference type="GO" id="GO:0005739">
    <property type="term" value="C:mitochondrion"/>
    <property type="evidence" value="ECO:0007669"/>
    <property type="project" value="UniProtKB-SubCell"/>
</dbReference>
<dbReference type="AlphaFoldDB" id="A0A9P0AUW7"/>
<evidence type="ECO:0000256" key="7">
    <source>
        <dbReference type="ARBA" id="ARBA00035187"/>
    </source>
</evidence>
<keyword evidence="3" id="KW-0689">Ribosomal protein</keyword>